<dbReference type="Proteomes" id="UP000078419">
    <property type="component" value="Unassembled WGS sequence"/>
</dbReference>
<gene>
    <name evidence="1" type="ORF">ANAPC1_00857</name>
</gene>
<sequence length="80" mass="9413">MFHIYRYFPKRLYFSLYSTYLCTRCLKESSVLLEKSFLISSIKPLRYIECVLEVGEKNAISGFLKIEMLGAARSLFSRSR</sequence>
<name>A0AA45UT38_ANAPH</name>
<evidence type="ECO:0000313" key="2">
    <source>
        <dbReference type="Proteomes" id="UP000078419"/>
    </source>
</evidence>
<evidence type="ECO:0000313" key="1">
    <source>
        <dbReference type="EMBL" id="SBO14498.1"/>
    </source>
</evidence>
<organism evidence="1 2">
    <name type="scientific">Anaplasma phagocytophilum</name>
    <name type="common">Ehrlichia phagocytophila</name>
    <dbReference type="NCBI Taxonomy" id="948"/>
    <lineage>
        <taxon>Bacteria</taxon>
        <taxon>Pseudomonadati</taxon>
        <taxon>Pseudomonadota</taxon>
        <taxon>Alphaproteobacteria</taxon>
        <taxon>Rickettsiales</taxon>
        <taxon>Anaplasmataceae</taxon>
        <taxon>Anaplasma</taxon>
        <taxon>phagocytophilum group</taxon>
    </lineage>
</organism>
<dbReference type="EMBL" id="FLLR01000036">
    <property type="protein sequence ID" value="SBO14498.1"/>
    <property type="molecule type" value="Genomic_DNA"/>
</dbReference>
<reference evidence="2" key="1">
    <citation type="submission" date="2016-03" db="EMBL/GenBank/DDBJ databases">
        <authorList>
            <person name="Loux Valentin"/>
        </authorList>
    </citation>
    <scope>NUCLEOTIDE SEQUENCE [LARGE SCALE GENOMIC DNA]</scope>
    <source>
        <strain evidence="2">C1</strain>
    </source>
</reference>
<comment type="caution">
    <text evidence="1">The sequence shown here is derived from an EMBL/GenBank/DDBJ whole genome shotgun (WGS) entry which is preliminary data.</text>
</comment>
<dbReference type="AlphaFoldDB" id="A0AA45UT38"/>
<protein>
    <submittedName>
        <fullName evidence="1">Uncharacterized protein</fullName>
    </submittedName>
</protein>
<proteinExistence type="predicted"/>
<accession>A0AA45UT38</accession>